<feature type="region of interest" description="Disordered" evidence="7">
    <location>
        <begin position="1"/>
        <end position="58"/>
    </location>
</feature>
<name>A0A5Q2RR62_9ACTN</name>
<dbReference type="InterPro" id="IPR009619">
    <property type="entry name" value="CrgA"/>
</dbReference>
<proteinExistence type="predicted"/>
<keyword evidence="3 8" id="KW-0812">Transmembrane</keyword>
<evidence type="ECO:0008006" key="11">
    <source>
        <dbReference type="Google" id="ProtNLM"/>
    </source>
</evidence>
<evidence type="ECO:0000256" key="5">
    <source>
        <dbReference type="ARBA" id="ARBA00023136"/>
    </source>
</evidence>
<evidence type="ECO:0000313" key="10">
    <source>
        <dbReference type="Proteomes" id="UP000334019"/>
    </source>
</evidence>
<dbReference type="AlphaFoldDB" id="A0A5Q2RR62"/>
<evidence type="ECO:0000256" key="2">
    <source>
        <dbReference type="ARBA" id="ARBA00022618"/>
    </source>
</evidence>
<evidence type="ECO:0000313" key="9">
    <source>
        <dbReference type="EMBL" id="QGG96637.1"/>
    </source>
</evidence>
<feature type="transmembrane region" description="Helical" evidence="8">
    <location>
        <begin position="66"/>
        <end position="85"/>
    </location>
</feature>
<dbReference type="Pfam" id="PF06781">
    <property type="entry name" value="CrgA"/>
    <property type="match status" value="1"/>
</dbReference>
<dbReference type="EMBL" id="CP045851">
    <property type="protein sequence ID" value="QGG96637.1"/>
    <property type="molecule type" value="Genomic_DNA"/>
</dbReference>
<evidence type="ECO:0000256" key="1">
    <source>
        <dbReference type="ARBA" id="ARBA00022475"/>
    </source>
</evidence>
<evidence type="ECO:0000256" key="6">
    <source>
        <dbReference type="ARBA" id="ARBA00023306"/>
    </source>
</evidence>
<keyword evidence="5 8" id="KW-0472">Membrane</keyword>
<dbReference type="Proteomes" id="UP000334019">
    <property type="component" value="Chromosome"/>
</dbReference>
<protein>
    <recommendedName>
        <fullName evidence="11">Cell division protein CrgA</fullName>
    </recommendedName>
</protein>
<sequence length="117" mass="12274">MSSTPPKKTPPPKKKKPTSGRVTPKGTGSGNPARRRTEGEAVEGHAGASSRYTPPDPHIEKVTAPWVVPVMFGLLLLGILVIVLNYMGVLPGGTDNWYLIGGLGLILGGIVTATQLH</sequence>
<keyword evidence="10" id="KW-1185">Reference proteome</keyword>
<accession>A0A5Q2RR62</accession>
<keyword evidence="1" id="KW-1003">Cell membrane</keyword>
<evidence type="ECO:0000256" key="3">
    <source>
        <dbReference type="ARBA" id="ARBA00022692"/>
    </source>
</evidence>
<reference evidence="9 10" key="1">
    <citation type="submission" date="2019-11" db="EMBL/GenBank/DDBJ databases">
        <authorList>
            <person name="He Y."/>
        </authorList>
    </citation>
    <scope>NUCLEOTIDE SEQUENCE [LARGE SCALE GENOMIC DNA]</scope>
    <source>
        <strain evidence="9 10">SCSIO 58843</strain>
    </source>
</reference>
<keyword evidence="4 8" id="KW-1133">Transmembrane helix</keyword>
<organism evidence="9 10">
    <name type="scientific">Actinomarinicola tropica</name>
    <dbReference type="NCBI Taxonomy" id="2789776"/>
    <lineage>
        <taxon>Bacteria</taxon>
        <taxon>Bacillati</taxon>
        <taxon>Actinomycetota</taxon>
        <taxon>Acidimicrobiia</taxon>
        <taxon>Acidimicrobiales</taxon>
        <taxon>Iamiaceae</taxon>
        <taxon>Actinomarinicola</taxon>
    </lineage>
</organism>
<gene>
    <name evidence="9" type="ORF">GH723_16890</name>
</gene>
<keyword evidence="6" id="KW-0131">Cell cycle</keyword>
<evidence type="ECO:0000256" key="4">
    <source>
        <dbReference type="ARBA" id="ARBA00022989"/>
    </source>
</evidence>
<evidence type="ECO:0000256" key="8">
    <source>
        <dbReference type="SAM" id="Phobius"/>
    </source>
</evidence>
<dbReference type="RefSeq" id="WP_153760741.1">
    <property type="nucleotide sequence ID" value="NZ_CP045851.1"/>
</dbReference>
<dbReference type="KEGG" id="atq:GH723_16890"/>
<feature type="transmembrane region" description="Helical" evidence="8">
    <location>
        <begin position="97"/>
        <end position="116"/>
    </location>
</feature>
<evidence type="ECO:0000256" key="7">
    <source>
        <dbReference type="SAM" id="MobiDB-lite"/>
    </source>
</evidence>
<dbReference type="GO" id="GO:0051301">
    <property type="term" value="P:cell division"/>
    <property type="evidence" value="ECO:0007669"/>
    <property type="project" value="UniProtKB-KW"/>
</dbReference>
<keyword evidence="2" id="KW-0132">Cell division</keyword>